<feature type="region of interest" description="Disordered" evidence="1">
    <location>
        <begin position="159"/>
        <end position="220"/>
    </location>
</feature>
<protein>
    <submittedName>
        <fullName evidence="3">Uncharacterized protein</fullName>
    </submittedName>
</protein>
<reference evidence="3" key="1">
    <citation type="submission" date="2016-11" db="UniProtKB">
        <authorList>
            <consortium name="WormBaseParasite"/>
        </authorList>
    </citation>
    <scope>IDENTIFICATION</scope>
</reference>
<feature type="compositionally biased region" description="Polar residues" evidence="1">
    <location>
        <begin position="117"/>
        <end position="126"/>
    </location>
</feature>
<feature type="region of interest" description="Disordered" evidence="1">
    <location>
        <begin position="110"/>
        <end position="130"/>
    </location>
</feature>
<dbReference type="WBParaSite" id="maker-unitig_33695-snap-gene-0.2-mRNA-1">
    <property type="protein sequence ID" value="maker-unitig_33695-snap-gene-0.2-mRNA-1"/>
    <property type="gene ID" value="maker-unitig_33695-snap-gene-0.2"/>
</dbReference>
<proteinExistence type="predicted"/>
<feature type="compositionally biased region" description="Basic and acidic residues" evidence="1">
    <location>
        <begin position="163"/>
        <end position="172"/>
    </location>
</feature>
<sequence length="220" mass="23795">MSTIASAAALQWDLLHSQLAVGLDDFGPARRNCADIRYPALGLEALTDASQGKQRALTPACQASTVQPQLRYHSSQASVGTGGYCGTAGLHNTCNESKIHSYLTLPPQFAFDPADTGNKSSRQSQPPAHRLQLRRLPVAFPVARTLRLARLGLTASGLSPSCERQRCPDVHRRPQLPLNEDGGPAADEPETPKPRRLTIGSRGSKSRPSPFRLPYECGYD</sequence>
<dbReference type="Proteomes" id="UP000095280">
    <property type="component" value="Unplaced"/>
</dbReference>
<evidence type="ECO:0000256" key="1">
    <source>
        <dbReference type="SAM" id="MobiDB-lite"/>
    </source>
</evidence>
<name>A0A1I8FG84_9PLAT</name>
<organism evidence="2 3">
    <name type="scientific">Macrostomum lignano</name>
    <dbReference type="NCBI Taxonomy" id="282301"/>
    <lineage>
        <taxon>Eukaryota</taxon>
        <taxon>Metazoa</taxon>
        <taxon>Spiralia</taxon>
        <taxon>Lophotrochozoa</taxon>
        <taxon>Platyhelminthes</taxon>
        <taxon>Rhabditophora</taxon>
        <taxon>Macrostomorpha</taxon>
        <taxon>Macrostomida</taxon>
        <taxon>Macrostomidae</taxon>
        <taxon>Macrostomum</taxon>
    </lineage>
</organism>
<dbReference type="AlphaFoldDB" id="A0A1I8FG84"/>
<evidence type="ECO:0000313" key="3">
    <source>
        <dbReference type="WBParaSite" id="maker-unitig_33695-snap-gene-0.2-mRNA-1"/>
    </source>
</evidence>
<accession>A0A1I8FG84</accession>
<keyword evidence="2" id="KW-1185">Reference proteome</keyword>
<evidence type="ECO:0000313" key="2">
    <source>
        <dbReference type="Proteomes" id="UP000095280"/>
    </source>
</evidence>